<dbReference type="InterPro" id="IPR000847">
    <property type="entry name" value="LysR_HTH_N"/>
</dbReference>
<sequence length="292" mass="33024">MLDSKYTTFLTLYKTKSYTETAKQLFVTQPAVSQKVRALQQELNLKLVDYNKSKLTFTQEGTELARLIERTETQTQQVLAQISDSQQVKSISFGTTLSFNEMIEPEFIKSLTRTYPRINCTVKNTTTIIEQLASGEIEFGLIEGNFERQNFASIPISTDKFIGVCSADSPLSQAKVSIKDILNRQLLIREPGSGSRFIFENWLASMNYDLDDFAKVISIGDIVTIQQLLSENVGISFMYESAVNSLPQYFHLSTFELADFDINHELSLVYIPGTPKEKTFAKIAEQISDILK</sequence>
<dbReference type="OrthoDB" id="9785745at2"/>
<dbReference type="GO" id="GO:0003700">
    <property type="term" value="F:DNA-binding transcription factor activity"/>
    <property type="evidence" value="ECO:0007669"/>
    <property type="project" value="InterPro"/>
</dbReference>
<evidence type="ECO:0000313" key="7">
    <source>
        <dbReference type="Proteomes" id="UP000030361"/>
    </source>
</evidence>
<dbReference type="Gene3D" id="3.40.190.10">
    <property type="entry name" value="Periplasmic binding protein-like II"/>
    <property type="match status" value="2"/>
</dbReference>
<dbReference type="SUPFAM" id="SSF46785">
    <property type="entry name" value="Winged helix' DNA-binding domain"/>
    <property type="match status" value="1"/>
</dbReference>
<accession>A0A1S6QIA8</accession>
<dbReference type="Gene3D" id="1.10.10.10">
    <property type="entry name" value="Winged helix-like DNA-binding domain superfamily/Winged helix DNA-binding domain"/>
    <property type="match status" value="1"/>
</dbReference>
<dbReference type="PRINTS" id="PR00039">
    <property type="entry name" value="HTHLYSR"/>
</dbReference>
<evidence type="ECO:0000256" key="4">
    <source>
        <dbReference type="ARBA" id="ARBA00023163"/>
    </source>
</evidence>
<keyword evidence="4" id="KW-0804">Transcription</keyword>
<dbReference type="Proteomes" id="UP000030361">
    <property type="component" value="Chromosome"/>
</dbReference>
<dbReference type="InterPro" id="IPR036388">
    <property type="entry name" value="WH-like_DNA-bd_sf"/>
</dbReference>
<proteinExistence type="inferred from homology"/>
<keyword evidence="3" id="KW-0238">DNA-binding</keyword>
<dbReference type="Pfam" id="PF00126">
    <property type="entry name" value="HTH_1"/>
    <property type="match status" value="1"/>
</dbReference>
<dbReference type="GO" id="GO:0000976">
    <property type="term" value="F:transcription cis-regulatory region binding"/>
    <property type="evidence" value="ECO:0007669"/>
    <property type="project" value="TreeGrafter"/>
</dbReference>
<dbReference type="Pfam" id="PF03466">
    <property type="entry name" value="LysR_substrate"/>
    <property type="match status" value="1"/>
</dbReference>
<comment type="similarity">
    <text evidence="1">Belongs to the LysR transcriptional regulatory family.</text>
</comment>
<evidence type="ECO:0000256" key="1">
    <source>
        <dbReference type="ARBA" id="ARBA00009437"/>
    </source>
</evidence>
<feature type="domain" description="HTH lysR-type" evidence="5">
    <location>
        <begin position="1"/>
        <end position="58"/>
    </location>
</feature>
<evidence type="ECO:0000259" key="5">
    <source>
        <dbReference type="PROSITE" id="PS50931"/>
    </source>
</evidence>
<reference evidence="6 7" key="1">
    <citation type="journal article" date="2015" name="Genome Announc.">
        <title>Genome Sequence of Lactobacillus curieae CCTCC M 2011381T, a Novel Producer of Gamma-aminobutyric Acid.</title>
        <authorList>
            <person name="Wang Y."/>
            <person name="Wang Y."/>
            <person name="Lang C."/>
            <person name="Wei D."/>
            <person name="Xu P."/>
            <person name="Xie J."/>
        </authorList>
    </citation>
    <scope>NUCLEOTIDE SEQUENCE [LARGE SCALE GENOMIC DNA]</scope>
    <source>
        <strain evidence="6 7">CCTCC M 2011381</strain>
    </source>
</reference>
<evidence type="ECO:0000313" key="6">
    <source>
        <dbReference type="EMBL" id="AQW21346.1"/>
    </source>
</evidence>
<organism evidence="6 7">
    <name type="scientific">Lentilactobacillus curieae</name>
    <dbReference type="NCBI Taxonomy" id="1138822"/>
    <lineage>
        <taxon>Bacteria</taxon>
        <taxon>Bacillati</taxon>
        <taxon>Bacillota</taxon>
        <taxon>Bacilli</taxon>
        <taxon>Lactobacillales</taxon>
        <taxon>Lactobacillaceae</taxon>
        <taxon>Lentilactobacillus</taxon>
    </lineage>
</organism>
<keyword evidence="2" id="KW-0805">Transcription regulation</keyword>
<name>A0A1S6QIA8_9LACO</name>
<dbReference type="PANTHER" id="PTHR30126">
    <property type="entry name" value="HTH-TYPE TRANSCRIPTIONAL REGULATOR"/>
    <property type="match status" value="1"/>
</dbReference>
<dbReference type="EMBL" id="CP018906">
    <property type="protein sequence ID" value="AQW21346.1"/>
    <property type="molecule type" value="Genomic_DNA"/>
</dbReference>
<gene>
    <name evidence="6" type="ORF">PL11_005085</name>
</gene>
<protein>
    <recommendedName>
        <fullName evidence="5">HTH lysR-type domain-containing protein</fullName>
    </recommendedName>
</protein>
<evidence type="ECO:0000256" key="3">
    <source>
        <dbReference type="ARBA" id="ARBA00023125"/>
    </source>
</evidence>
<keyword evidence="7" id="KW-1185">Reference proteome</keyword>
<dbReference type="KEGG" id="lcu:PL11_005085"/>
<evidence type="ECO:0000256" key="2">
    <source>
        <dbReference type="ARBA" id="ARBA00023015"/>
    </source>
</evidence>
<dbReference type="PANTHER" id="PTHR30126:SF64">
    <property type="entry name" value="HTH-TYPE TRANSCRIPTIONAL REGULATOR CITR"/>
    <property type="match status" value="1"/>
</dbReference>
<dbReference type="AlphaFoldDB" id="A0A1S6QIA8"/>
<dbReference type="eggNOG" id="COG0583">
    <property type="taxonomic scope" value="Bacteria"/>
</dbReference>
<dbReference type="InterPro" id="IPR036390">
    <property type="entry name" value="WH_DNA-bd_sf"/>
</dbReference>
<dbReference type="RefSeq" id="WP_035167796.1">
    <property type="nucleotide sequence ID" value="NZ_CP018906.1"/>
</dbReference>
<dbReference type="PROSITE" id="PS50931">
    <property type="entry name" value="HTH_LYSR"/>
    <property type="match status" value="1"/>
</dbReference>
<dbReference type="SUPFAM" id="SSF53850">
    <property type="entry name" value="Periplasmic binding protein-like II"/>
    <property type="match status" value="1"/>
</dbReference>
<dbReference type="InterPro" id="IPR005119">
    <property type="entry name" value="LysR_subst-bd"/>
</dbReference>